<dbReference type="RefSeq" id="WP_245787353.1">
    <property type="nucleotide sequence ID" value="NZ_FOEF01000006.1"/>
</dbReference>
<dbReference type="Gene3D" id="1.10.3210.10">
    <property type="entry name" value="Hypothetical protein af1432"/>
    <property type="match status" value="1"/>
</dbReference>
<evidence type="ECO:0000313" key="1">
    <source>
        <dbReference type="EMBL" id="SEP35689.1"/>
    </source>
</evidence>
<dbReference type="GO" id="GO:0016787">
    <property type="term" value="F:hydrolase activity"/>
    <property type="evidence" value="ECO:0007669"/>
    <property type="project" value="UniProtKB-KW"/>
</dbReference>
<dbReference type="InterPro" id="IPR009218">
    <property type="entry name" value="HD_phosphohydro"/>
</dbReference>
<name>A0A1H8X718_9PSEU</name>
<dbReference type="PANTHER" id="PTHR21174">
    <property type="match status" value="1"/>
</dbReference>
<dbReference type="EMBL" id="FOEF01000006">
    <property type="protein sequence ID" value="SEP35689.1"/>
    <property type="molecule type" value="Genomic_DNA"/>
</dbReference>
<reference evidence="1 2" key="1">
    <citation type="submission" date="2016-10" db="EMBL/GenBank/DDBJ databases">
        <authorList>
            <person name="de Groot N.N."/>
        </authorList>
    </citation>
    <scope>NUCLEOTIDE SEQUENCE [LARGE SCALE GENOMIC DNA]</scope>
    <source>
        <strain evidence="1 2">DSM 44993</strain>
    </source>
</reference>
<proteinExistence type="predicted"/>
<gene>
    <name evidence="1" type="ORF">SAMN04489732_106372</name>
</gene>
<dbReference type="SUPFAM" id="SSF109604">
    <property type="entry name" value="HD-domain/PDEase-like"/>
    <property type="match status" value="1"/>
</dbReference>
<organism evidence="1 2">
    <name type="scientific">Amycolatopsis saalfeldensis</name>
    <dbReference type="NCBI Taxonomy" id="394193"/>
    <lineage>
        <taxon>Bacteria</taxon>
        <taxon>Bacillati</taxon>
        <taxon>Actinomycetota</taxon>
        <taxon>Actinomycetes</taxon>
        <taxon>Pseudonocardiales</taxon>
        <taxon>Pseudonocardiaceae</taxon>
        <taxon>Amycolatopsis</taxon>
    </lineage>
</organism>
<accession>A0A1H8X718</accession>
<dbReference type="STRING" id="394193.SAMN04489732_106372"/>
<evidence type="ECO:0000313" key="2">
    <source>
        <dbReference type="Proteomes" id="UP000198582"/>
    </source>
</evidence>
<protein>
    <submittedName>
        <fullName evidence="1">Predicted metal-dependent phosphohydrolase, HD superfamily</fullName>
    </submittedName>
</protein>
<dbReference type="Proteomes" id="UP000198582">
    <property type="component" value="Unassembled WGS sequence"/>
</dbReference>
<keyword evidence="1" id="KW-0378">Hydrolase</keyword>
<dbReference type="AlphaFoldDB" id="A0A1H8X718"/>
<dbReference type="PANTHER" id="PTHR21174:SF0">
    <property type="entry name" value="HD PHOSPHOHYDROLASE FAMILY PROTEIN-RELATED"/>
    <property type="match status" value="1"/>
</dbReference>
<dbReference type="PIRSF" id="PIRSF035170">
    <property type="entry name" value="HD_phosphohydro"/>
    <property type="match status" value="1"/>
</dbReference>
<sequence>MDRSWLSAFTALDGDARVARDAWSYLEWQYGEPHRRYHGLAHAAAVARDSAPLARDLSVPERAVVTVAAWAHDVVYDAVSGEDERRSAAWLRHWLTRAGVAEPHVARAEGLVLATAGHQAPDDDEAATALLDADLAVLGAAPAEYDAYAVAVREEYARYDDTSWAVGRAAVLENLLAHAPLYRSEAARSRWEAAARRNLAAELTRWRSPGGDHR</sequence>
<keyword evidence="2" id="KW-1185">Reference proteome</keyword>